<dbReference type="CDD" id="cd00090">
    <property type="entry name" value="HTH_ARSR"/>
    <property type="match status" value="1"/>
</dbReference>
<organism evidence="1 2">
    <name type="scientific">Natronosalvus rutilus</name>
    <dbReference type="NCBI Taxonomy" id="2953753"/>
    <lineage>
        <taxon>Archaea</taxon>
        <taxon>Methanobacteriati</taxon>
        <taxon>Methanobacteriota</taxon>
        <taxon>Stenosarchaea group</taxon>
        <taxon>Halobacteria</taxon>
        <taxon>Halobacteriales</taxon>
        <taxon>Natrialbaceae</taxon>
        <taxon>Natronosalvus</taxon>
    </lineage>
</organism>
<proteinExistence type="predicted"/>
<dbReference type="Proteomes" id="UP001056855">
    <property type="component" value="Chromosome"/>
</dbReference>
<accession>A0A9E7NDX2</accession>
<sequence>MSQLATDGHPCGISDGEGGCNPERIVSLLSEDTARELYRYTDGPTTVSEFAEALELPLSTTYRTVSRLEDAGLLRSVSRTDPAKYVRAAEHVSVSYDEPIRITCVRGGLPLYCDL</sequence>
<dbReference type="AlphaFoldDB" id="A0A9E7NDX2"/>
<keyword evidence="2" id="KW-1185">Reference proteome</keyword>
<dbReference type="KEGG" id="sawl:NGM29_07975"/>
<gene>
    <name evidence="1" type="ORF">NGM29_07975</name>
</gene>
<dbReference type="RefSeq" id="WP_254159955.1">
    <property type="nucleotide sequence ID" value="NZ_CP100355.1"/>
</dbReference>
<dbReference type="InterPro" id="IPR036390">
    <property type="entry name" value="WH_DNA-bd_sf"/>
</dbReference>
<dbReference type="GeneID" id="73289975"/>
<name>A0A9E7NDX2_9EURY</name>
<dbReference type="SUPFAM" id="SSF46785">
    <property type="entry name" value="Winged helix' DNA-binding domain"/>
    <property type="match status" value="1"/>
</dbReference>
<protein>
    <submittedName>
        <fullName evidence="1">Helix-turn-helix domain-containing protein</fullName>
    </submittedName>
</protein>
<dbReference type="EMBL" id="CP100355">
    <property type="protein sequence ID" value="UTF55174.1"/>
    <property type="molecule type" value="Genomic_DNA"/>
</dbReference>
<dbReference type="Gene3D" id="1.10.10.10">
    <property type="entry name" value="Winged helix-like DNA-binding domain superfamily/Winged helix DNA-binding domain"/>
    <property type="match status" value="1"/>
</dbReference>
<evidence type="ECO:0000313" key="1">
    <source>
        <dbReference type="EMBL" id="UTF55174.1"/>
    </source>
</evidence>
<dbReference type="Pfam" id="PF12840">
    <property type="entry name" value="HTH_20"/>
    <property type="match status" value="1"/>
</dbReference>
<dbReference type="InterPro" id="IPR011991">
    <property type="entry name" value="ArsR-like_HTH"/>
</dbReference>
<dbReference type="InterPro" id="IPR036388">
    <property type="entry name" value="WH-like_DNA-bd_sf"/>
</dbReference>
<evidence type="ECO:0000313" key="2">
    <source>
        <dbReference type="Proteomes" id="UP001056855"/>
    </source>
</evidence>
<reference evidence="1" key="1">
    <citation type="submission" date="2022-06" db="EMBL/GenBank/DDBJ databases">
        <title>Diverse halophilic archaea isolated from saline environments.</title>
        <authorList>
            <person name="Cui H.-L."/>
        </authorList>
    </citation>
    <scope>NUCLEOTIDE SEQUENCE</scope>
    <source>
        <strain evidence="1">WLHS1</strain>
    </source>
</reference>